<keyword evidence="2" id="KW-1185">Reference proteome</keyword>
<name>A0A4S8MEJ3_DENBC</name>
<dbReference type="EMBL" id="ML179099">
    <property type="protein sequence ID" value="THV00792.1"/>
    <property type="molecule type" value="Genomic_DNA"/>
</dbReference>
<proteinExistence type="predicted"/>
<organism evidence="1 2">
    <name type="scientific">Dendrothele bispora (strain CBS 962.96)</name>
    <dbReference type="NCBI Taxonomy" id="1314807"/>
    <lineage>
        <taxon>Eukaryota</taxon>
        <taxon>Fungi</taxon>
        <taxon>Dikarya</taxon>
        <taxon>Basidiomycota</taxon>
        <taxon>Agaricomycotina</taxon>
        <taxon>Agaricomycetes</taxon>
        <taxon>Agaricomycetidae</taxon>
        <taxon>Agaricales</taxon>
        <taxon>Agaricales incertae sedis</taxon>
        <taxon>Dendrothele</taxon>
    </lineage>
</organism>
<reference evidence="1 2" key="1">
    <citation type="journal article" date="2019" name="Nat. Ecol. Evol.">
        <title>Megaphylogeny resolves global patterns of mushroom evolution.</title>
        <authorList>
            <person name="Varga T."/>
            <person name="Krizsan K."/>
            <person name="Foldi C."/>
            <person name="Dima B."/>
            <person name="Sanchez-Garcia M."/>
            <person name="Sanchez-Ramirez S."/>
            <person name="Szollosi G.J."/>
            <person name="Szarkandi J.G."/>
            <person name="Papp V."/>
            <person name="Albert L."/>
            <person name="Andreopoulos W."/>
            <person name="Angelini C."/>
            <person name="Antonin V."/>
            <person name="Barry K.W."/>
            <person name="Bougher N.L."/>
            <person name="Buchanan P."/>
            <person name="Buyck B."/>
            <person name="Bense V."/>
            <person name="Catcheside P."/>
            <person name="Chovatia M."/>
            <person name="Cooper J."/>
            <person name="Damon W."/>
            <person name="Desjardin D."/>
            <person name="Finy P."/>
            <person name="Geml J."/>
            <person name="Haridas S."/>
            <person name="Hughes K."/>
            <person name="Justo A."/>
            <person name="Karasinski D."/>
            <person name="Kautmanova I."/>
            <person name="Kiss B."/>
            <person name="Kocsube S."/>
            <person name="Kotiranta H."/>
            <person name="LaButti K.M."/>
            <person name="Lechner B.E."/>
            <person name="Liimatainen K."/>
            <person name="Lipzen A."/>
            <person name="Lukacs Z."/>
            <person name="Mihaltcheva S."/>
            <person name="Morgado L.N."/>
            <person name="Niskanen T."/>
            <person name="Noordeloos M.E."/>
            <person name="Ohm R.A."/>
            <person name="Ortiz-Santana B."/>
            <person name="Ovrebo C."/>
            <person name="Racz N."/>
            <person name="Riley R."/>
            <person name="Savchenko A."/>
            <person name="Shiryaev A."/>
            <person name="Soop K."/>
            <person name="Spirin V."/>
            <person name="Szebenyi C."/>
            <person name="Tomsovsky M."/>
            <person name="Tulloss R.E."/>
            <person name="Uehling J."/>
            <person name="Grigoriev I.V."/>
            <person name="Vagvolgyi C."/>
            <person name="Papp T."/>
            <person name="Martin F.M."/>
            <person name="Miettinen O."/>
            <person name="Hibbett D.S."/>
            <person name="Nagy L.G."/>
        </authorList>
    </citation>
    <scope>NUCLEOTIDE SEQUENCE [LARGE SCALE GENOMIC DNA]</scope>
    <source>
        <strain evidence="1 2">CBS 962.96</strain>
    </source>
</reference>
<evidence type="ECO:0000313" key="2">
    <source>
        <dbReference type="Proteomes" id="UP000297245"/>
    </source>
</evidence>
<gene>
    <name evidence="1" type="ORF">K435DRAFT_793878</name>
</gene>
<evidence type="ECO:0000313" key="1">
    <source>
        <dbReference type="EMBL" id="THV00792.1"/>
    </source>
</evidence>
<accession>A0A4S8MEJ3</accession>
<dbReference type="Proteomes" id="UP000297245">
    <property type="component" value="Unassembled WGS sequence"/>
</dbReference>
<sequence length="119" mass="12692">MYFGIKNSQVLAKTCKNFVALLFLYTVDLISLLGPNATQGANKGGVNLVSSVKLLKTAELENVKCLLQSQLEESAIELEEKQDSDPSLSSAISPVTQATLVFLASEVALGSPRLPRLPG</sequence>
<protein>
    <submittedName>
        <fullName evidence="1">Uncharacterized protein</fullName>
    </submittedName>
</protein>
<dbReference type="AlphaFoldDB" id="A0A4S8MEJ3"/>